<organism evidence="14 15">
    <name type="scientific">Gordonia otitidis (strain DSM 44809 / CCUG 52243 / JCM 12355 / NBRC 100426 / IFM 10032)</name>
    <dbReference type="NCBI Taxonomy" id="1108044"/>
    <lineage>
        <taxon>Bacteria</taxon>
        <taxon>Bacillati</taxon>
        <taxon>Actinomycetota</taxon>
        <taxon>Actinomycetes</taxon>
        <taxon>Mycobacteriales</taxon>
        <taxon>Gordoniaceae</taxon>
        <taxon>Gordonia</taxon>
    </lineage>
</organism>
<feature type="transmembrane region" description="Helical" evidence="12">
    <location>
        <begin position="87"/>
        <end position="104"/>
    </location>
</feature>
<dbReference type="STRING" id="1108044.GOOTI_170_00950"/>
<evidence type="ECO:0000256" key="12">
    <source>
        <dbReference type="SAM" id="Phobius"/>
    </source>
</evidence>
<dbReference type="InterPro" id="IPR005829">
    <property type="entry name" value="Sugar_transporter_CS"/>
</dbReference>
<evidence type="ECO:0000313" key="14">
    <source>
        <dbReference type="EMBL" id="GAB35628.1"/>
    </source>
</evidence>
<comment type="function">
    <text evidence="9">May be a proton symporter involved in the uptake of osmolytes such as proline and glycine betaine.</text>
</comment>
<feature type="transmembrane region" description="Helical" evidence="12">
    <location>
        <begin position="51"/>
        <end position="75"/>
    </location>
</feature>
<accession>H5TQ70</accession>
<feature type="transmembrane region" description="Helical" evidence="12">
    <location>
        <begin position="338"/>
        <end position="362"/>
    </location>
</feature>
<dbReference type="FunFam" id="1.20.1250.20:FF:000001">
    <property type="entry name" value="Dicarboxylate MFS transporter"/>
    <property type="match status" value="1"/>
</dbReference>
<evidence type="ECO:0000256" key="1">
    <source>
        <dbReference type="ARBA" id="ARBA00004651"/>
    </source>
</evidence>
<feature type="transmembrane region" description="Helical" evidence="12">
    <location>
        <begin position="284"/>
        <end position="301"/>
    </location>
</feature>
<evidence type="ECO:0000256" key="6">
    <source>
        <dbReference type="ARBA" id="ARBA00022847"/>
    </source>
</evidence>
<feature type="transmembrane region" description="Helical" evidence="12">
    <location>
        <begin position="110"/>
        <end position="131"/>
    </location>
</feature>
<evidence type="ECO:0000256" key="7">
    <source>
        <dbReference type="ARBA" id="ARBA00022989"/>
    </source>
</evidence>
<evidence type="ECO:0000256" key="8">
    <source>
        <dbReference type="ARBA" id="ARBA00023136"/>
    </source>
</evidence>
<comment type="subcellular location">
    <subcellularLocation>
        <location evidence="1">Cell membrane</location>
        <topology evidence="1">Multi-pass membrane protein</topology>
    </subcellularLocation>
</comment>
<keyword evidence="7 12" id="KW-1133">Transmembrane helix</keyword>
<feature type="transmembrane region" description="Helical" evidence="12">
    <location>
        <begin position="27"/>
        <end position="45"/>
    </location>
</feature>
<comment type="similarity">
    <text evidence="2">Belongs to the major facilitator superfamily. Metabolite:H+ Symporter (MHS) family (TC 2.A.1.6) family.</text>
</comment>
<evidence type="ECO:0000256" key="3">
    <source>
        <dbReference type="ARBA" id="ARBA00022448"/>
    </source>
</evidence>
<dbReference type="Proteomes" id="UP000005038">
    <property type="component" value="Unassembled WGS sequence"/>
</dbReference>
<evidence type="ECO:0000313" key="15">
    <source>
        <dbReference type="Proteomes" id="UP000005038"/>
    </source>
</evidence>
<dbReference type="SUPFAM" id="SSF103473">
    <property type="entry name" value="MFS general substrate transporter"/>
    <property type="match status" value="1"/>
</dbReference>
<dbReference type="GO" id="GO:0015293">
    <property type="term" value="F:symporter activity"/>
    <property type="evidence" value="ECO:0007669"/>
    <property type="project" value="UniProtKB-KW"/>
</dbReference>
<keyword evidence="4" id="KW-1003">Cell membrane</keyword>
<dbReference type="OrthoDB" id="8953821at2"/>
<dbReference type="PROSITE" id="PS00216">
    <property type="entry name" value="SUGAR_TRANSPORT_1"/>
    <property type="match status" value="2"/>
</dbReference>
<gene>
    <name evidence="14" type="ORF">GOOTI_170_00950</name>
</gene>
<evidence type="ECO:0000256" key="11">
    <source>
        <dbReference type="SAM" id="MobiDB-lite"/>
    </source>
</evidence>
<feature type="transmembrane region" description="Helical" evidence="12">
    <location>
        <begin position="407"/>
        <end position="425"/>
    </location>
</feature>
<dbReference type="RefSeq" id="WP_007239839.1">
    <property type="nucleotide sequence ID" value="NZ_BAFB01000170.1"/>
</dbReference>
<comment type="caution">
    <text evidence="14">The sequence shown here is derived from an EMBL/GenBank/DDBJ whole genome shotgun (WGS) entry which is preliminary data.</text>
</comment>
<evidence type="ECO:0000256" key="9">
    <source>
        <dbReference type="ARBA" id="ARBA00037295"/>
    </source>
</evidence>
<evidence type="ECO:0000256" key="4">
    <source>
        <dbReference type="ARBA" id="ARBA00022475"/>
    </source>
</evidence>
<keyword evidence="6" id="KW-0769">Symport</keyword>
<sequence>MTQQSTASNRRVVANVFRGCIGNLIEWYDWFVYAAFSVFFAPVFFPSESQTAQLLSAAVVFAVGFLMRPLGGYLLGRFADRYGRRNALTLSVLLMAAGSLLIAITPGYSAIGIVAPIILVLARLLQGLSVGGEFGSSATYLSEVATPGRRGFFSSFQYVSIVLGQLCAIGVQLILLQVLTPAQMDSWGWRVPFVIGAVAAVTVMIIRRGMDESPQYLAEKQRVAALGSSAEKQEGTLRTLMQYRKSFALVFALAIGGTVCYYTYTTYLQKYMINTAGMDKETVAWISFCALFVYMCMQPLAGALSDRIGRRKVMLFFGAGATLLTVPIMTTLGHVSNAVVAFCLMMAGLTIVTAYSALSPIVKAELFPTKVRALGVGLPHALVTAVFGGTAEPIALGLKQAGHEGVFFYYVSACAALTWIAAYFMKETRGDSTLDPTSPEARRIADVPASSVTTAQTVDFPAAADGTTPHHTPEAVGATIEENPTAQR</sequence>
<proteinExistence type="inferred from homology"/>
<keyword evidence="3" id="KW-0813">Transport</keyword>
<feature type="transmembrane region" description="Helical" evidence="12">
    <location>
        <begin position="247"/>
        <end position="264"/>
    </location>
</feature>
<feature type="transmembrane region" description="Helical" evidence="12">
    <location>
        <begin position="187"/>
        <end position="206"/>
    </location>
</feature>
<evidence type="ECO:0000256" key="5">
    <source>
        <dbReference type="ARBA" id="ARBA00022692"/>
    </source>
</evidence>
<dbReference type="Pfam" id="PF07690">
    <property type="entry name" value="MFS_1"/>
    <property type="match status" value="1"/>
</dbReference>
<dbReference type="PROSITE" id="PS00217">
    <property type="entry name" value="SUGAR_TRANSPORT_2"/>
    <property type="match status" value="1"/>
</dbReference>
<keyword evidence="8 12" id="KW-0472">Membrane</keyword>
<dbReference type="InterPro" id="IPR036259">
    <property type="entry name" value="MFS_trans_sf"/>
</dbReference>
<dbReference type="Gene3D" id="1.20.1250.20">
    <property type="entry name" value="MFS general substrate transporter like domains"/>
    <property type="match status" value="2"/>
</dbReference>
<protein>
    <recommendedName>
        <fullName evidence="10">Putative proline/betaine transporter</fullName>
    </recommendedName>
</protein>
<name>H5TQ70_GORO1</name>
<dbReference type="InterPro" id="IPR051084">
    <property type="entry name" value="H+-coupled_symporters"/>
</dbReference>
<dbReference type="GO" id="GO:0005886">
    <property type="term" value="C:plasma membrane"/>
    <property type="evidence" value="ECO:0007669"/>
    <property type="project" value="UniProtKB-SubCell"/>
</dbReference>
<reference evidence="14" key="1">
    <citation type="submission" date="2012-02" db="EMBL/GenBank/DDBJ databases">
        <title>Whole genome shotgun sequence of Gordonia otitidis NBRC 100426.</title>
        <authorList>
            <person name="Yoshida I."/>
            <person name="Hosoyama A."/>
            <person name="Tsuchikane K."/>
            <person name="Katsumata H."/>
            <person name="Yamazaki S."/>
            <person name="Fujita N."/>
        </authorList>
    </citation>
    <scope>NUCLEOTIDE SEQUENCE [LARGE SCALE GENOMIC DNA]</scope>
    <source>
        <strain evidence="14">NBRC 100426</strain>
    </source>
</reference>
<dbReference type="InterPro" id="IPR011701">
    <property type="entry name" value="MFS"/>
</dbReference>
<keyword evidence="15" id="KW-1185">Reference proteome</keyword>
<evidence type="ECO:0000256" key="10">
    <source>
        <dbReference type="ARBA" id="ARBA00039918"/>
    </source>
</evidence>
<dbReference type="InterPro" id="IPR020846">
    <property type="entry name" value="MFS_dom"/>
</dbReference>
<dbReference type="PANTHER" id="PTHR43528">
    <property type="entry name" value="ALPHA-KETOGLUTARATE PERMEASE"/>
    <property type="match status" value="1"/>
</dbReference>
<feature type="transmembrane region" description="Helical" evidence="12">
    <location>
        <begin position="374"/>
        <end position="395"/>
    </location>
</feature>
<feature type="domain" description="Major facilitator superfamily (MFS) profile" evidence="13">
    <location>
        <begin position="15"/>
        <end position="430"/>
    </location>
</feature>
<dbReference type="PROSITE" id="PS50850">
    <property type="entry name" value="MFS"/>
    <property type="match status" value="1"/>
</dbReference>
<dbReference type="AlphaFoldDB" id="H5TQ70"/>
<feature type="transmembrane region" description="Helical" evidence="12">
    <location>
        <begin position="152"/>
        <end position="175"/>
    </location>
</feature>
<evidence type="ECO:0000256" key="2">
    <source>
        <dbReference type="ARBA" id="ARBA00008240"/>
    </source>
</evidence>
<feature type="region of interest" description="Disordered" evidence="11">
    <location>
        <begin position="461"/>
        <end position="488"/>
    </location>
</feature>
<evidence type="ECO:0000259" key="13">
    <source>
        <dbReference type="PROSITE" id="PS50850"/>
    </source>
</evidence>
<feature type="transmembrane region" description="Helical" evidence="12">
    <location>
        <begin position="313"/>
        <end position="332"/>
    </location>
</feature>
<dbReference type="CDD" id="cd17367">
    <property type="entry name" value="MFS_KgtP"/>
    <property type="match status" value="1"/>
</dbReference>
<dbReference type="EMBL" id="BAFB01000170">
    <property type="protein sequence ID" value="GAB35628.1"/>
    <property type="molecule type" value="Genomic_DNA"/>
</dbReference>
<dbReference type="PANTHER" id="PTHR43528:SF5">
    <property type="entry name" value="PROLINE_BETAINE TRANSPORTER"/>
    <property type="match status" value="1"/>
</dbReference>
<keyword evidence="5 12" id="KW-0812">Transmembrane</keyword>